<dbReference type="CDD" id="cd00200">
    <property type="entry name" value="WD40"/>
    <property type="match status" value="1"/>
</dbReference>
<feature type="region of interest" description="Disordered" evidence="4">
    <location>
        <begin position="339"/>
        <end position="397"/>
    </location>
</feature>
<reference evidence="7" key="1">
    <citation type="journal article" date="2019" name="Int. J. Syst. Evol. Microbiol.">
        <title>The Global Catalogue of Microorganisms (GCM) 10K type strain sequencing project: providing services to taxonomists for standard genome sequencing and annotation.</title>
        <authorList>
            <consortium name="The Broad Institute Genomics Platform"/>
            <consortium name="The Broad Institute Genome Sequencing Center for Infectious Disease"/>
            <person name="Wu L."/>
            <person name="Ma J."/>
        </authorList>
    </citation>
    <scope>NUCLEOTIDE SEQUENCE [LARGE SCALE GENOMIC DNA]</scope>
    <source>
        <strain evidence="7">CCUG 43114</strain>
    </source>
</reference>
<keyword evidence="1 3" id="KW-0853">WD repeat</keyword>
<feature type="repeat" description="WD" evidence="3">
    <location>
        <begin position="493"/>
        <end position="534"/>
    </location>
</feature>
<dbReference type="InterPro" id="IPR036322">
    <property type="entry name" value="WD40_repeat_dom_sf"/>
</dbReference>
<dbReference type="SMART" id="SM00320">
    <property type="entry name" value="WD40"/>
    <property type="match status" value="7"/>
</dbReference>
<dbReference type="Proteomes" id="UP001596122">
    <property type="component" value="Unassembled WGS sequence"/>
</dbReference>
<dbReference type="PROSITE" id="PS00678">
    <property type="entry name" value="WD_REPEATS_1"/>
    <property type="match status" value="1"/>
</dbReference>
<protein>
    <submittedName>
        <fullName evidence="6">Caspase family protein</fullName>
    </submittedName>
</protein>
<dbReference type="InterPro" id="IPR011600">
    <property type="entry name" value="Pept_C14_caspase"/>
</dbReference>
<feature type="repeat" description="WD" evidence="3">
    <location>
        <begin position="663"/>
        <end position="695"/>
    </location>
</feature>
<keyword evidence="7" id="KW-1185">Reference proteome</keyword>
<dbReference type="NCBIfam" id="NF047832">
    <property type="entry name" value="caspase_w_EACC1"/>
    <property type="match status" value="1"/>
</dbReference>
<dbReference type="Pfam" id="PF00656">
    <property type="entry name" value="Peptidase_C14"/>
    <property type="match status" value="1"/>
</dbReference>
<dbReference type="SUPFAM" id="SSF50978">
    <property type="entry name" value="WD40 repeat-like"/>
    <property type="match status" value="1"/>
</dbReference>
<dbReference type="PANTHER" id="PTHR19879">
    <property type="entry name" value="TRANSCRIPTION INITIATION FACTOR TFIID"/>
    <property type="match status" value="1"/>
</dbReference>
<evidence type="ECO:0000256" key="4">
    <source>
        <dbReference type="SAM" id="MobiDB-lite"/>
    </source>
</evidence>
<keyword evidence="2" id="KW-0677">Repeat</keyword>
<organism evidence="6 7">
    <name type="scientific">Aquipuribacter nitratireducens</name>
    <dbReference type="NCBI Taxonomy" id="650104"/>
    <lineage>
        <taxon>Bacteria</taxon>
        <taxon>Bacillati</taxon>
        <taxon>Actinomycetota</taxon>
        <taxon>Actinomycetes</taxon>
        <taxon>Micrococcales</taxon>
        <taxon>Intrasporangiaceae</taxon>
        <taxon>Aquipuribacter</taxon>
    </lineage>
</organism>
<evidence type="ECO:0000256" key="2">
    <source>
        <dbReference type="ARBA" id="ARBA00022737"/>
    </source>
</evidence>
<dbReference type="Gene3D" id="3.40.50.1460">
    <property type="match status" value="1"/>
</dbReference>
<dbReference type="RefSeq" id="WP_340266512.1">
    <property type="nucleotide sequence ID" value="NZ_JBBEOG010000001.1"/>
</dbReference>
<dbReference type="InterPro" id="IPR019775">
    <property type="entry name" value="WD40_repeat_CS"/>
</dbReference>
<feature type="domain" description="Peptidase C14 caspase" evidence="5">
    <location>
        <begin position="18"/>
        <end position="251"/>
    </location>
</feature>
<dbReference type="PROSITE" id="PS50294">
    <property type="entry name" value="WD_REPEATS_REGION"/>
    <property type="match status" value="4"/>
</dbReference>
<dbReference type="Gene3D" id="2.130.10.10">
    <property type="entry name" value="YVTN repeat-like/Quinoprotein amine dehydrogenase"/>
    <property type="match status" value="2"/>
</dbReference>
<feature type="repeat" description="WD" evidence="3">
    <location>
        <begin position="589"/>
        <end position="621"/>
    </location>
</feature>
<dbReference type="InterPro" id="IPR018247">
    <property type="entry name" value="EF_Hand_1_Ca_BS"/>
</dbReference>
<dbReference type="PRINTS" id="PR00320">
    <property type="entry name" value="GPROTEINBRPT"/>
</dbReference>
<evidence type="ECO:0000259" key="5">
    <source>
        <dbReference type="Pfam" id="PF00656"/>
    </source>
</evidence>
<dbReference type="SUPFAM" id="SSF52129">
    <property type="entry name" value="Caspase-like"/>
    <property type="match status" value="1"/>
</dbReference>
<dbReference type="PROSITE" id="PS50082">
    <property type="entry name" value="WD_REPEATS_2"/>
    <property type="match status" value="5"/>
</dbReference>
<gene>
    <name evidence="6" type="ORF">ACFPJ6_01025</name>
</gene>
<dbReference type="InterPro" id="IPR029030">
    <property type="entry name" value="Caspase-like_dom_sf"/>
</dbReference>
<evidence type="ECO:0000313" key="6">
    <source>
        <dbReference type="EMBL" id="MFC5379362.1"/>
    </source>
</evidence>
<dbReference type="InterPro" id="IPR001680">
    <property type="entry name" value="WD40_rpt"/>
</dbReference>
<feature type="compositionally biased region" description="Pro residues" evidence="4">
    <location>
        <begin position="355"/>
        <end position="393"/>
    </location>
</feature>
<proteinExistence type="predicted"/>
<feature type="repeat" description="WD" evidence="3">
    <location>
        <begin position="406"/>
        <end position="447"/>
    </location>
</feature>
<evidence type="ECO:0000256" key="1">
    <source>
        <dbReference type="ARBA" id="ARBA00022574"/>
    </source>
</evidence>
<name>A0ABW0GHF5_9MICO</name>
<sequence length="695" mass="73126">MSGLNVRLPAPDLPAGARKALVVATTSYSDTTLDALRAPATDAADLAQLLADPEVGAFDVTTVLDRPAHDVRVAIEDFALSCSPGDVALLYVSCHGVTDARRRLHFATTDTVKARLASTGVSSDWVHDRLVECRARRQVVILDCCFSGAFGRGAKGSTDVGLDTLVGQPGRGQVVLTASSATEYSFESLDDADAHPGDTPPGSVFTTALLEGLRDGAADRDGDGHITVDELYTYAYQQVRAAGAAQTPQRSVAHGEGHIVLARSRAGRPVEAEPLPDSLRAALENPHPNVRAGAVRELGAWLTGDDPGRQVTAREQLERTAAEDIPRVASVARELLGVTTAPEPTAVPVERPPETVAPPQPDPPPAPAPAAMPEPVEAPAPRPRPAPAVPPLPTASRRVLTGHRGLRGFNSKVSRVLWSPDGRVLVTCGDDRTVRFWDPATGAQTRSIDAASGTFIEVRALDATASFDVVATGATDGSVAVWATSNGERQSLVCESGSPANAIAFSPDGERLAVATADGKVGLWRWRTRERLDLHTHRSAMGATSLAFSPDGSTLAVVGGGTESRLVGVPGGAVTRLTEASRPYGKAMSVAFSPHGRVLVTGGSDGTLRLWDARTGEQRLETKAHDNWVRGVAFHPRAGFVATGSDDRSVRLWDTAGNRLGALTKHQGWVLSVAFSPDGRELASSSSDKTVHIWA</sequence>
<feature type="repeat" description="WD" evidence="3">
    <location>
        <begin position="622"/>
        <end position="654"/>
    </location>
</feature>
<evidence type="ECO:0000313" key="7">
    <source>
        <dbReference type="Proteomes" id="UP001596122"/>
    </source>
</evidence>
<dbReference type="PANTHER" id="PTHR19879:SF9">
    <property type="entry name" value="TRANSCRIPTION INITIATION FACTOR TFIID SUBUNIT 5"/>
    <property type="match status" value="1"/>
</dbReference>
<dbReference type="InterPro" id="IPR020472">
    <property type="entry name" value="WD40_PAC1"/>
</dbReference>
<dbReference type="InterPro" id="IPR015943">
    <property type="entry name" value="WD40/YVTN_repeat-like_dom_sf"/>
</dbReference>
<accession>A0ABW0GHF5</accession>
<dbReference type="Pfam" id="PF00400">
    <property type="entry name" value="WD40"/>
    <property type="match status" value="5"/>
</dbReference>
<dbReference type="EMBL" id="JBHSLD010000001">
    <property type="protein sequence ID" value="MFC5379362.1"/>
    <property type="molecule type" value="Genomic_DNA"/>
</dbReference>
<evidence type="ECO:0000256" key="3">
    <source>
        <dbReference type="PROSITE-ProRule" id="PRU00221"/>
    </source>
</evidence>
<dbReference type="PROSITE" id="PS00018">
    <property type="entry name" value="EF_HAND_1"/>
    <property type="match status" value="1"/>
</dbReference>
<comment type="caution">
    <text evidence="6">The sequence shown here is derived from an EMBL/GenBank/DDBJ whole genome shotgun (WGS) entry which is preliminary data.</text>
</comment>